<sequence>MHMMDLGGKTKVSWMNTWATEIDKWNHQANHVVTRPPFEGVMAYHDPYMKWYRRITRRYICKKSAHYNEMLDLLVKHISKWPAETQEAKDIAMVLQYAKAINRIDILVWHNISNNITNNPRHAQAPRRGRGRGRGCGGGCGRGSRCMNVDPSTSTQPTPSTGDGPSAAPSTNAQPPPPMSVNPSGTPSSIAQPPPPTSVQSLCTRKRHNVAPSPPTTITHLPPSTRCHLESTPATPICPNSSPLPTSPDSAPLTTTHLPPSLRCHLESTPATPIHPSSSTLPTSLDSALAAPIYYMASFLPHSVIPIIQSSVDMFDMQAVVLGHITTHVESNSSACIFIPTPSLHTPHTGVASTDPTLTYSPPASSLPTTVDCHHSLVEVPQPDVAQDQQLEERPRRNLVRNTKCWRCGTE</sequence>
<accession>A0A2N9F112</accession>
<organism evidence="2">
    <name type="scientific">Fagus sylvatica</name>
    <name type="common">Beechnut</name>
    <dbReference type="NCBI Taxonomy" id="28930"/>
    <lineage>
        <taxon>Eukaryota</taxon>
        <taxon>Viridiplantae</taxon>
        <taxon>Streptophyta</taxon>
        <taxon>Embryophyta</taxon>
        <taxon>Tracheophyta</taxon>
        <taxon>Spermatophyta</taxon>
        <taxon>Magnoliopsida</taxon>
        <taxon>eudicotyledons</taxon>
        <taxon>Gunneridae</taxon>
        <taxon>Pentapetalae</taxon>
        <taxon>rosids</taxon>
        <taxon>fabids</taxon>
        <taxon>Fagales</taxon>
        <taxon>Fagaceae</taxon>
        <taxon>Fagus</taxon>
    </lineage>
</organism>
<evidence type="ECO:0000256" key="1">
    <source>
        <dbReference type="SAM" id="MobiDB-lite"/>
    </source>
</evidence>
<dbReference type="AlphaFoldDB" id="A0A2N9F112"/>
<feature type="compositionally biased region" description="Polar residues" evidence="1">
    <location>
        <begin position="181"/>
        <end position="191"/>
    </location>
</feature>
<evidence type="ECO:0008006" key="3">
    <source>
        <dbReference type="Google" id="ProtNLM"/>
    </source>
</evidence>
<name>A0A2N9F112_FAGSY</name>
<feature type="compositionally biased region" description="Polar residues" evidence="1">
    <location>
        <begin position="232"/>
        <end position="253"/>
    </location>
</feature>
<reference evidence="2" key="1">
    <citation type="submission" date="2018-02" db="EMBL/GenBank/DDBJ databases">
        <authorList>
            <person name="Cohen D.B."/>
            <person name="Kent A.D."/>
        </authorList>
    </citation>
    <scope>NUCLEOTIDE SEQUENCE</scope>
</reference>
<feature type="compositionally biased region" description="Basic residues" evidence="1">
    <location>
        <begin position="124"/>
        <end position="133"/>
    </location>
</feature>
<gene>
    <name evidence="2" type="ORF">FSB_LOCUS8660</name>
</gene>
<proteinExistence type="predicted"/>
<feature type="region of interest" description="Disordered" evidence="1">
    <location>
        <begin position="116"/>
        <end position="253"/>
    </location>
</feature>
<evidence type="ECO:0000313" key="2">
    <source>
        <dbReference type="EMBL" id="SPC80778.1"/>
    </source>
</evidence>
<dbReference type="EMBL" id="OIVN01000469">
    <property type="protein sequence ID" value="SPC80778.1"/>
    <property type="molecule type" value="Genomic_DNA"/>
</dbReference>
<feature type="compositionally biased region" description="Low complexity" evidence="1">
    <location>
        <begin position="143"/>
        <end position="166"/>
    </location>
</feature>
<protein>
    <recommendedName>
        <fullName evidence="3">Aminotransferase-like plant mobile domain-containing protein</fullName>
    </recommendedName>
</protein>